<dbReference type="VEuPathDB" id="FungiDB:VP01_13247g1"/>
<gene>
    <name evidence="2" type="ORF">VP01_13247g1</name>
</gene>
<protein>
    <submittedName>
        <fullName evidence="2">Uncharacterized protein</fullName>
    </submittedName>
</protein>
<evidence type="ECO:0000313" key="2">
    <source>
        <dbReference type="EMBL" id="KNZ62014.1"/>
    </source>
</evidence>
<reference evidence="2 3" key="1">
    <citation type="submission" date="2015-08" db="EMBL/GenBank/DDBJ databases">
        <title>Next Generation Sequencing and Analysis of the Genome of Puccinia sorghi L Schw, the Causal Agent of Maize Common Rust.</title>
        <authorList>
            <person name="Rochi L."/>
            <person name="Burguener G."/>
            <person name="Darino M."/>
            <person name="Turjanski A."/>
            <person name="Kreff E."/>
            <person name="Dieguez M.J."/>
            <person name="Sacco F."/>
        </authorList>
    </citation>
    <scope>NUCLEOTIDE SEQUENCE [LARGE SCALE GENOMIC DNA]</scope>
    <source>
        <strain evidence="2 3">RO10H11247</strain>
    </source>
</reference>
<keyword evidence="1" id="KW-1133">Transmembrane helix</keyword>
<sequence>GKTISVLKRNQKTKRTHSTLPIPSWLISRGKWKNFQPLSSVQFLLNHLEEKQLKQEFRMTRGSFLHLCIKLLTNLIFHNKSPNPQRTMVEKMMVALKNLGIFGNAAFLGILVTFFQIGKETVRIYTNSPGIFSWHLHTSSFSELGHILS</sequence>
<organism evidence="2 3">
    <name type="scientific">Puccinia sorghi</name>
    <dbReference type="NCBI Taxonomy" id="27349"/>
    <lineage>
        <taxon>Eukaryota</taxon>
        <taxon>Fungi</taxon>
        <taxon>Dikarya</taxon>
        <taxon>Basidiomycota</taxon>
        <taxon>Pucciniomycotina</taxon>
        <taxon>Pucciniomycetes</taxon>
        <taxon>Pucciniales</taxon>
        <taxon>Pucciniaceae</taxon>
        <taxon>Puccinia</taxon>
    </lineage>
</organism>
<evidence type="ECO:0000313" key="3">
    <source>
        <dbReference type="Proteomes" id="UP000037035"/>
    </source>
</evidence>
<evidence type="ECO:0000256" key="1">
    <source>
        <dbReference type="SAM" id="Phobius"/>
    </source>
</evidence>
<proteinExistence type="predicted"/>
<dbReference type="OrthoDB" id="2276543at2759"/>
<keyword evidence="1" id="KW-0812">Transmembrane</keyword>
<comment type="caution">
    <text evidence="2">The sequence shown here is derived from an EMBL/GenBank/DDBJ whole genome shotgun (WGS) entry which is preliminary data.</text>
</comment>
<feature type="transmembrane region" description="Helical" evidence="1">
    <location>
        <begin position="99"/>
        <end position="118"/>
    </location>
</feature>
<accession>A0A0L6VMT7</accession>
<dbReference type="AlphaFoldDB" id="A0A0L6VMT7"/>
<feature type="non-terminal residue" evidence="2">
    <location>
        <position position="1"/>
    </location>
</feature>
<keyword evidence="1" id="KW-0472">Membrane</keyword>
<dbReference type="EMBL" id="LAVV01003607">
    <property type="protein sequence ID" value="KNZ62014.1"/>
    <property type="molecule type" value="Genomic_DNA"/>
</dbReference>
<name>A0A0L6VMT7_9BASI</name>
<dbReference type="Proteomes" id="UP000037035">
    <property type="component" value="Unassembled WGS sequence"/>
</dbReference>
<keyword evidence="3" id="KW-1185">Reference proteome</keyword>